<name>A0A645JB88_9ZZZZ</name>
<organism evidence="1">
    <name type="scientific">bioreactor metagenome</name>
    <dbReference type="NCBI Taxonomy" id="1076179"/>
    <lineage>
        <taxon>unclassified sequences</taxon>
        <taxon>metagenomes</taxon>
        <taxon>ecological metagenomes</taxon>
    </lineage>
</organism>
<sequence length="138" mass="16377">MNLRDAIESKLKENYTAINSYTEQAQNLKRPAFSIIEIEASQEKSIGGRYWRETLMAIRYFPAEDQLSDYAELTALAYELYHHLEYVEWEDKRARGSQMRHRIEDNVLQVYATYREALGYRPIETLMETLEETTQVKE</sequence>
<dbReference type="Pfam" id="PF20765">
    <property type="entry name" value="Phage_tail_terminator_8"/>
    <property type="match status" value="1"/>
</dbReference>
<dbReference type="InterPro" id="IPR049254">
    <property type="entry name" value="Phage_tail_terminator"/>
</dbReference>
<gene>
    <name evidence="1" type="ORF">SDC9_208634</name>
</gene>
<evidence type="ECO:0000313" key="1">
    <source>
        <dbReference type="EMBL" id="MPN60901.1"/>
    </source>
</evidence>
<dbReference type="AlphaFoldDB" id="A0A645JB88"/>
<protein>
    <recommendedName>
        <fullName evidence="2">Phage protein</fullName>
    </recommendedName>
</protein>
<proteinExistence type="predicted"/>
<comment type="caution">
    <text evidence="1">The sequence shown here is derived from an EMBL/GenBank/DDBJ whole genome shotgun (WGS) entry which is preliminary data.</text>
</comment>
<accession>A0A645JB88</accession>
<evidence type="ECO:0008006" key="2">
    <source>
        <dbReference type="Google" id="ProtNLM"/>
    </source>
</evidence>
<reference evidence="1" key="1">
    <citation type="submission" date="2019-08" db="EMBL/GenBank/DDBJ databases">
        <authorList>
            <person name="Kucharzyk K."/>
            <person name="Murdoch R.W."/>
            <person name="Higgins S."/>
            <person name="Loffler F."/>
        </authorList>
    </citation>
    <scope>NUCLEOTIDE SEQUENCE</scope>
</reference>
<dbReference type="EMBL" id="VSSQ01136751">
    <property type="protein sequence ID" value="MPN60901.1"/>
    <property type="molecule type" value="Genomic_DNA"/>
</dbReference>